<dbReference type="Gene3D" id="3.40.50.150">
    <property type="entry name" value="Vaccinia Virus protein VP39"/>
    <property type="match status" value="1"/>
</dbReference>
<dbReference type="PANTHER" id="PTHR43861">
    <property type="entry name" value="TRANS-ACONITATE 2-METHYLTRANSFERASE-RELATED"/>
    <property type="match status" value="1"/>
</dbReference>
<dbReference type="CDD" id="cd02440">
    <property type="entry name" value="AdoMet_MTases"/>
    <property type="match status" value="1"/>
</dbReference>
<comment type="caution">
    <text evidence="4">The sequence shown here is derived from an EMBL/GenBank/DDBJ whole genome shotgun (WGS) entry which is preliminary data.</text>
</comment>
<accession>A0A2V5K7I9</accession>
<dbReference type="EMBL" id="QJVJ01000006">
    <property type="protein sequence ID" value="PYI53763.1"/>
    <property type="molecule type" value="Genomic_DNA"/>
</dbReference>
<evidence type="ECO:0000256" key="1">
    <source>
        <dbReference type="ARBA" id="ARBA00022603"/>
    </source>
</evidence>
<sequence length="263" mass="29520">MGEWKERTGESKARWEAIAPFWDEYMGESSNRFHREIVRPATERLLAVREGWTVLDIGCGNGNFSRRLADLGATVTAFDYSANMIERARARSAAYGEAIDYRVADATDGEALLALGADRYDGAVANMALMDIADVTPLAKALAVLLKTGAPFVFSIPHPCFQPPRMRKVHETEDADGAIVTRSAVQIASYLTPEYFPSIGIRGQPVPHYIFHRPLSYYTNLLFDRGFAMDGMEEPSFAKDERAGERFDWYDIPPAVVLRFRKR</sequence>
<dbReference type="InterPro" id="IPR041698">
    <property type="entry name" value="Methyltransf_25"/>
</dbReference>
<keyword evidence="2 4" id="KW-0808">Transferase</keyword>
<reference evidence="4 5" key="1">
    <citation type="submission" date="2018-05" db="EMBL/GenBank/DDBJ databases">
        <title>Paenibacillus flagellatus sp. nov., isolated from selenium mineral soil.</title>
        <authorList>
            <person name="Dai X."/>
        </authorList>
    </citation>
    <scope>NUCLEOTIDE SEQUENCE [LARGE SCALE GENOMIC DNA]</scope>
    <source>
        <strain evidence="4 5">DXL2</strain>
    </source>
</reference>
<evidence type="ECO:0000313" key="4">
    <source>
        <dbReference type="EMBL" id="PYI53763.1"/>
    </source>
</evidence>
<dbReference type="OrthoDB" id="9791837at2"/>
<evidence type="ECO:0000313" key="5">
    <source>
        <dbReference type="Proteomes" id="UP000247476"/>
    </source>
</evidence>
<dbReference type="SUPFAM" id="SSF53335">
    <property type="entry name" value="S-adenosyl-L-methionine-dependent methyltransferases"/>
    <property type="match status" value="1"/>
</dbReference>
<evidence type="ECO:0000259" key="3">
    <source>
        <dbReference type="Pfam" id="PF13649"/>
    </source>
</evidence>
<dbReference type="PANTHER" id="PTHR43861:SF1">
    <property type="entry name" value="TRANS-ACONITATE 2-METHYLTRANSFERASE"/>
    <property type="match status" value="1"/>
</dbReference>
<dbReference type="RefSeq" id="WP_110840752.1">
    <property type="nucleotide sequence ID" value="NZ_QJVJ01000006.1"/>
</dbReference>
<name>A0A2V5K7I9_9BACL</name>
<protein>
    <submittedName>
        <fullName evidence="4">Class I SAM-dependent methyltransferase</fullName>
    </submittedName>
</protein>
<organism evidence="4 5">
    <name type="scientific">Paenibacillus flagellatus</name>
    <dbReference type="NCBI Taxonomy" id="2211139"/>
    <lineage>
        <taxon>Bacteria</taxon>
        <taxon>Bacillati</taxon>
        <taxon>Bacillota</taxon>
        <taxon>Bacilli</taxon>
        <taxon>Bacillales</taxon>
        <taxon>Paenibacillaceae</taxon>
        <taxon>Paenibacillus</taxon>
    </lineage>
</organism>
<dbReference type="GO" id="GO:0008168">
    <property type="term" value="F:methyltransferase activity"/>
    <property type="evidence" value="ECO:0007669"/>
    <property type="project" value="UniProtKB-KW"/>
</dbReference>
<proteinExistence type="predicted"/>
<feature type="domain" description="Methyltransferase" evidence="3">
    <location>
        <begin position="54"/>
        <end position="149"/>
    </location>
</feature>
<gene>
    <name evidence="4" type="ORF">DLM86_14455</name>
</gene>
<keyword evidence="5" id="KW-1185">Reference proteome</keyword>
<dbReference type="InterPro" id="IPR029063">
    <property type="entry name" value="SAM-dependent_MTases_sf"/>
</dbReference>
<evidence type="ECO:0000256" key="2">
    <source>
        <dbReference type="ARBA" id="ARBA00022679"/>
    </source>
</evidence>
<dbReference type="Proteomes" id="UP000247476">
    <property type="component" value="Unassembled WGS sequence"/>
</dbReference>
<dbReference type="Pfam" id="PF13649">
    <property type="entry name" value="Methyltransf_25"/>
    <property type="match status" value="1"/>
</dbReference>
<dbReference type="AlphaFoldDB" id="A0A2V5K7I9"/>
<keyword evidence="1 4" id="KW-0489">Methyltransferase</keyword>
<dbReference type="GO" id="GO:0032259">
    <property type="term" value="P:methylation"/>
    <property type="evidence" value="ECO:0007669"/>
    <property type="project" value="UniProtKB-KW"/>
</dbReference>